<dbReference type="AlphaFoldDB" id="A0A166QHJ7"/>
<dbReference type="EMBL" id="KV417510">
    <property type="protein sequence ID" value="KZP27151.1"/>
    <property type="molecule type" value="Genomic_DNA"/>
</dbReference>
<accession>A0A166QHJ7</accession>
<name>A0A166QHJ7_9AGAM</name>
<gene>
    <name evidence="2" type="ORF">FIBSPDRAFT_948797</name>
</gene>
<evidence type="ECO:0000256" key="1">
    <source>
        <dbReference type="SAM" id="Phobius"/>
    </source>
</evidence>
<dbReference type="OrthoDB" id="3561359at2759"/>
<proteinExistence type="predicted"/>
<organism evidence="2 3">
    <name type="scientific">Athelia psychrophila</name>
    <dbReference type="NCBI Taxonomy" id="1759441"/>
    <lineage>
        <taxon>Eukaryota</taxon>
        <taxon>Fungi</taxon>
        <taxon>Dikarya</taxon>
        <taxon>Basidiomycota</taxon>
        <taxon>Agaricomycotina</taxon>
        <taxon>Agaricomycetes</taxon>
        <taxon>Agaricomycetidae</taxon>
        <taxon>Atheliales</taxon>
        <taxon>Atheliaceae</taxon>
        <taxon>Athelia</taxon>
    </lineage>
</organism>
<keyword evidence="1" id="KW-0812">Transmembrane</keyword>
<keyword evidence="3" id="KW-1185">Reference proteome</keyword>
<feature type="transmembrane region" description="Helical" evidence="1">
    <location>
        <begin position="180"/>
        <end position="204"/>
    </location>
</feature>
<keyword evidence="1" id="KW-1133">Transmembrane helix</keyword>
<keyword evidence="1" id="KW-0472">Membrane</keyword>
<reference evidence="2 3" key="1">
    <citation type="journal article" date="2016" name="Mol. Biol. Evol.">
        <title>Comparative Genomics of Early-Diverging Mushroom-Forming Fungi Provides Insights into the Origins of Lignocellulose Decay Capabilities.</title>
        <authorList>
            <person name="Nagy L.G."/>
            <person name="Riley R."/>
            <person name="Tritt A."/>
            <person name="Adam C."/>
            <person name="Daum C."/>
            <person name="Floudas D."/>
            <person name="Sun H."/>
            <person name="Yadav J.S."/>
            <person name="Pangilinan J."/>
            <person name="Larsson K.H."/>
            <person name="Matsuura K."/>
            <person name="Barry K."/>
            <person name="Labutti K."/>
            <person name="Kuo R."/>
            <person name="Ohm R.A."/>
            <person name="Bhattacharya S.S."/>
            <person name="Shirouzu T."/>
            <person name="Yoshinaga Y."/>
            <person name="Martin F.M."/>
            <person name="Grigoriev I.V."/>
            <person name="Hibbett D.S."/>
        </authorList>
    </citation>
    <scope>NUCLEOTIDE SEQUENCE [LARGE SCALE GENOMIC DNA]</scope>
    <source>
        <strain evidence="2 3">CBS 109695</strain>
    </source>
</reference>
<evidence type="ECO:0000313" key="3">
    <source>
        <dbReference type="Proteomes" id="UP000076532"/>
    </source>
</evidence>
<evidence type="ECO:0000313" key="2">
    <source>
        <dbReference type="EMBL" id="KZP27151.1"/>
    </source>
</evidence>
<sequence>MNIELRVLCVECLCEDRRAFVSFPSFDFPASLVPETCTPVLPKWTAARLHVSTHDERFDAPLDGNDIDVMRVVGASCYKLFLFFSRLKTEHPMLPHHSPLTSGLHTELMTYDCMALLNAWNALLLGMLHLAFRPSGSSSLNTGPAQIRRGRCPWGSRWGWLFGKETLKSNGHPPPETQLYMGQVGGILVLIGLFALMFTTYASVPWVTLNSNYRMYVPPSSFLLDRGP</sequence>
<protein>
    <submittedName>
        <fullName evidence="2">Uncharacterized protein</fullName>
    </submittedName>
</protein>
<dbReference type="STRING" id="436010.A0A166QHJ7"/>
<dbReference type="Proteomes" id="UP000076532">
    <property type="component" value="Unassembled WGS sequence"/>
</dbReference>